<dbReference type="GO" id="GO:0008967">
    <property type="term" value="F:phosphoglycolate phosphatase activity"/>
    <property type="evidence" value="ECO:0007669"/>
    <property type="project" value="UniProtKB-EC"/>
</dbReference>
<reference evidence="11 12" key="1">
    <citation type="submission" date="2023-01" db="EMBL/GenBank/DDBJ databases">
        <title>Novel species of the genus Vogesella isolated from rivers.</title>
        <authorList>
            <person name="Lu H."/>
        </authorList>
    </citation>
    <scope>NUCLEOTIDE SEQUENCE [LARGE SCALE GENOMIC DNA]</scope>
    <source>
        <strain evidence="11 12">SH7W</strain>
    </source>
</reference>
<comment type="cofactor">
    <cofactor evidence="2 10">
        <name>Mg(2+)</name>
        <dbReference type="ChEBI" id="CHEBI:18420"/>
    </cofactor>
</comment>
<dbReference type="InterPro" id="IPR006439">
    <property type="entry name" value="HAD-SF_hydro_IA"/>
</dbReference>
<evidence type="ECO:0000313" key="12">
    <source>
        <dbReference type="Proteomes" id="UP001221566"/>
    </source>
</evidence>
<keyword evidence="6 10" id="KW-0479">Metal-binding</keyword>
<dbReference type="PANTHER" id="PTHR43434:SF1">
    <property type="entry name" value="PHOSPHOGLYCOLATE PHOSPHATASE"/>
    <property type="match status" value="1"/>
</dbReference>
<evidence type="ECO:0000256" key="2">
    <source>
        <dbReference type="ARBA" id="ARBA00001946"/>
    </source>
</evidence>
<evidence type="ECO:0000256" key="5">
    <source>
        <dbReference type="ARBA" id="ARBA00013078"/>
    </source>
</evidence>
<dbReference type="SFLD" id="SFLDG01129">
    <property type="entry name" value="C1.5:_HAD__Beta-PGM__Phosphata"/>
    <property type="match status" value="1"/>
</dbReference>
<evidence type="ECO:0000256" key="7">
    <source>
        <dbReference type="ARBA" id="ARBA00022801"/>
    </source>
</evidence>
<dbReference type="PRINTS" id="PR00413">
    <property type="entry name" value="HADHALOGNASE"/>
</dbReference>
<dbReference type="InterPro" id="IPR037512">
    <property type="entry name" value="PGPase_prok"/>
</dbReference>
<comment type="pathway">
    <text evidence="3 10">Organic acid metabolism; glycolate biosynthesis; glycolate from 2-phosphoglycolate: step 1/1.</text>
</comment>
<dbReference type="SFLD" id="SFLDG01135">
    <property type="entry name" value="C1.5.6:_HAD__Beta-PGM__Phospha"/>
    <property type="match status" value="1"/>
</dbReference>
<dbReference type="SUPFAM" id="SSF56784">
    <property type="entry name" value="HAD-like"/>
    <property type="match status" value="1"/>
</dbReference>
<organism evidence="11 12">
    <name type="scientific">Vogesella indigofera</name>
    <name type="common">Pseudomonas indigofera</name>
    <dbReference type="NCBI Taxonomy" id="45465"/>
    <lineage>
        <taxon>Bacteria</taxon>
        <taxon>Pseudomonadati</taxon>
        <taxon>Pseudomonadota</taxon>
        <taxon>Betaproteobacteria</taxon>
        <taxon>Neisseriales</taxon>
        <taxon>Chromobacteriaceae</taxon>
        <taxon>Vogesella</taxon>
    </lineage>
</organism>
<keyword evidence="7 10" id="KW-0378">Hydrolase</keyword>
<dbReference type="CDD" id="cd16417">
    <property type="entry name" value="HAD_PGPase"/>
    <property type="match status" value="1"/>
</dbReference>
<comment type="similarity">
    <text evidence="4 10">Belongs to the HAD-like hydrolase superfamily. CbbY/CbbZ/Gph/YieH family.</text>
</comment>
<dbReference type="EMBL" id="JAQQKY010000002">
    <property type="protein sequence ID" value="MDC7690499.1"/>
    <property type="molecule type" value="Genomic_DNA"/>
</dbReference>
<comment type="catalytic activity">
    <reaction evidence="1 10">
        <text>2-phosphoglycolate + H2O = glycolate + phosphate</text>
        <dbReference type="Rhea" id="RHEA:14369"/>
        <dbReference type="ChEBI" id="CHEBI:15377"/>
        <dbReference type="ChEBI" id="CHEBI:29805"/>
        <dbReference type="ChEBI" id="CHEBI:43474"/>
        <dbReference type="ChEBI" id="CHEBI:58033"/>
        <dbReference type="EC" id="3.1.3.18"/>
    </reaction>
</comment>
<evidence type="ECO:0000256" key="6">
    <source>
        <dbReference type="ARBA" id="ARBA00022723"/>
    </source>
</evidence>
<comment type="function">
    <text evidence="10">Specifically catalyzes the dephosphorylation of 2-phosphoglycolate. Is involved in the dissimilation of the intracellular 2-phosphoglycolate formed during the DNA repair of 3'-phosphoglycolate ends, a major class of DNA lesions induced by oxidative stress.</text>
</comment>
<accession>A0ABT5I2V0</accession>
<keyword evidence="9 10" id="KW-0119">Carbohydrate metabolism</keyword>
<dbReference type="NCBIfam" id="TIGR01449">
    <property type="entry name" value="PGP_bact"/>
    <property type="match status" value="1"/>
</dbReference>
<dbReference type="EC" id="3.1.3.18" evidence="5 10"/>
<feature type="binding site" evidence="10">
    <location>
        <position position="16"/>
    </location>
    <ligand>
        <name>Mg(2+)</name>
        <dbReference type="ChEBI" id="CHEBI:18420"/>
    </ligand>
</feature>
<dbReference type="SFLD" id="SFLDS00003">
    <property type="entry name" value="Haloacid_Dehalogenase"/>
    <property type="match status" value="1"/>
</dbReference>
<comment type="caution">
    <text evidence="11">The sequence shown here is derived from an EMBL/GenBank/DDBJ whole genome shotgun (WGS) entry which is preliminary data.</text>
</comment>
<gene>
    <name evidence="11" type="ORF">PQU93_06825</name>
</gene>
<dbReference type="InterPro" id="IPR023214">
    <property type="entry name" value="HAD_sf"/>
</dbReference>
<sequence>MTMNLTHIKAVAFDLDGTLVDSIADLAASANAMRAELGLAPLAADRIQSHVGDGVASLVHRALTDSRDGQADTALWERGFTFFIQHYHRHLTVHTKMYPGVAEGLNLLHGFGLPLVVVTNKSERLAVPLLAQLGIDSAFSLILGGDSLPEKKPSPLPLRHVAEVLGITPQQIVMVGDSENDVLCARAAGSAAVAVSYGYRDAANLHADLVIDSLVELFALLKKSAELPQNLRV</sequence>
<evidence type="ECO:0000256" key="10">
    <source>
        <dbReference type="HAMAP-Rule" id="MF_00495"/>
    </source>
</evidence>
<dbReference type="Gene3D" id="1.10.150.240">
    <property type="entry name" value="Putative phosphatase, domain 2"/>
    <property type="match status" value="1"/>
</dbReference>
<dbReference type="InterPro" id="IPR006549">
    <property type="entry name" value="HAD-SF_hydro_IIIA"/>
</dbReference>
<evidence type="ECO:0000256" key="9">
    <source>
        <dbReference type="ARBA" id="ARBA00023277"/>
    </source>
</evidence>
<dbReference type="InterPro" id="IPR050155">
    <property type="entry name" value="HAD-like_hydrolase_sf"/>
</dbReference>
<dbReference type="HAMAP" id="MF_00495">
    <property type="entry name" value="GPH_hydrolase_bact"/>
    <property type="match status" value="1"/>
</dbReference>
<dbReference type="InterPro" id="IPR036412">
    <property type="entry name" value="HAD-like_sf"/>
</dbReference>
<feature type="active site" description="Nucleophile" evidence="10">
    <location>
        <position position="14"/>
    </location>
</feature>
<dbReference type="InterPro" id="IPR023198">
    <property type="entry name" value="PGP-like_dom2"/>
</dbReference>
<dbReference type="Proteomes" id="UP001221566">
    <property type="component" value="Unassembled WGS sequence"/>
</dbReference>
<proteinExistence type="inferred from homology"/>
<dbReference type="NCBIfam" id="TIGR01549">
    <property type="entry name" value="HAD-SF-IA-v1"/>
    <property type="match status" value="1"/>
</dbReference>
<dbReference type="NCBIfam" id="NF009695">
    <property type="entry name" value="PRK13222.1-2"/>
    <property type="match status" value="1"/>
</dbReference>
<evidence type="ECO:0000256" key="1">
    <source>
        <dbReference type="ARBA" id="ARBA00000830"/>
    </source>
</evidence>
<keyword evidence="8 10" id="KW-0460">Magnesium</keyword>
<evidence type="ECO:0000313" key="11">
    <source>
        <dbReference type="EMBL" id="MDC7690499.1"/>
    </source>
</evidence>
<dbReference type="Pfam" id="PF00702">
    <property type="entry name" value="Hydrolase"/>
    <property type="match status" value="1"/>
</dbReference>
<name>A0ABT5I2V0_VOGIN</name>
<evidence type="ECO:0000256" key="3">
    <source>
        <dbReference type="ARBA" id="ARBA00004818"/>
    </source>
</evidence>
<dbReference type="PANTHER" id="PTHR43434">
    <property type="entry name" value="PHOSPHOGLYCOLATE PHOSPHATASE"/>
    <property type="match status" value="1"/>
</dbReference>
<dbReference type="NCBIfam" id="TIGR01662">
    <property type="entry name" value="HAD-SF-IIIA"/>
    <property type="match status" value="1"/>
</dbReference>
<keyword evidence="12" id="KW-1185">Reference proteome</keyword>
<feature type="binding site" evidence="10">
    <location>
        <position position="14"/>
    </location>
    <ligand>
        <name>Mg(2+)</name>
        <dbReference type="ChEBI" id="CHEBI:18420"/>
    </ligand>
</feature>
<protein>
    <recommendedName>
        <fullName evidence="5 10">Phosphoglycolate phosphatase</fullName>
        <shortName evidence="10">PGP</shortName>
        <shortName evidence="10">PGPase</shortName>
        <ecNumber evidence="5 10">3.1.3.18</ecNumber>
    </recommendedName>
</protein>
<feature type="binding site" evidence="10">
    <location>
        <position position="177"/>
    </location>
    <ligand>
        <name>Mg(2+)</name>
        <dbReference type="ChEBI" id="CHEBI:18420"/>
    </ligand>
</feature>
<evidence type="ECO:0000256" key="8">
    <source>
        <dbReference type="ARBA" id="ARBA00022842"/>
    </source>
</evidence>
<dbReference type="Gene3D" id="3.40.50.1000">
    <property type="entry name" value="HAD superfamily/HAD-like"/>
    <property type="match status" value="1"/>
</dbReference>
<evidence type="ECO:0000256" key="4">
    <source>
        <dbReference type="ARBA" id="ARBA00006171"/>
    </source>
</evidence>